<evidence type="ECO:0000313" key="10">
    <source>
        <dbReference type="EMBL" id="GAV07176.1"/>
    </source>
</evidence>
<keyword evidence="11" id="KW-1185">Reference proteome</keyword>
<dbReference type="InterPro" id="IPR011009">
    <property type="entry name" value="Kinase-like_dom_sf"/>
</dbReference>
<evidence type="ECO:0000259" key="9">
    <source>
        <dbReference type="PROSITE" id="PS50011"/>
    </source>
</evidence>
<dbReference type="SMART" id="SM00220">
    <property type="entry name" value="S_TKc"/>
    <property type="match status" value="1"/>
</dbReference>
<dbReference type="GO" id="GO:0005524">
    <property type="term" value="F:ATP binding"/>
    <property type="evidence" value="ECO:0007669"/>
    <property type="project" value="UniProtKB-UniRule"/>
</dbReference>
<dbReference type="SUPFAM" id="SSF56112">
    <property type="entry name" value="Protein kinase-like (PK-like)"/>
    <property type="match status" value="1"/>
</dbReference>
<comment type="caution">
    <text evidence="10">The sequence shown here is derived from an EMBL/GenBank/DDBJ whole genome shotgun (WGS) entry which is preliminary data.</text>
</comment>
<feature type="region of interest" description="Disordered" evidence="8">
    <location>
        <begin position="561"/>
        <end position="581"/>
    </location>
</feature>
<evidence type="ECO:0000256" key="5">
    <source>
        <dbReference type="ARBA" id="ARBA00022840"/>
    </source>
</evidence>
<reference evidence="10 11" key="1">
    <citation type="journal article" date="2016" name="Nat. Commun.">
        <title>Extremotolerant tardigrade genome and improved radiotolerance of human cultured cells by tardigrade-unique protein.</title>
        <authorList>
            <person name="Hashimoto T."/>
            <person name="Horikawa D.D."/>
            <person name="Saito Y."/>
            <person name="Kuwahara H."/>
            <person name="Kozuka-Hata H."/>
            <person name="Shin-I T."/>
            <person name="Minakuchi Y."/>
            <person name="Ohishi K."/>
            <person name="Motoyama A."/>
            <person name="Aizu T."/>
            <person name="Enomoto A."/>
            <person name="Kondo K."/>
            <person name="Tanaka S."/>
            <person name="Hara Y."/>
            <person name="Koshikawa S."/>
            <person name="Sagara H."/>
            <person name="Miura T."/>
            <person name="Yokobori S."/>
            <person name="Miyagawa K."/>
            <person name="Suzuki Y."/>
            <person name="Kubo T."/>
            <person name="Oyama M."/>
            <person name="Kohara Y."/>
            <person name="Fujiyama A."/>
            <person name="Arakawa K."/>
            <person name="Katayama T."/>
            <person name="Toyoda A."/>
            <person name="Kunieda T."/>
        </authorList>
    </citation>
    <scope>NUCLEOTIDE SEQUENCE [LARGE SCALE GENOMIC DNA]</scope>
    <source>
        <strain evidence="10 11">YOKOZUNA-1</strain>
    </source>
</reference>
<feature type="compositionally biased region" description="Low complexity" evidence="8">
    <location>
        <begin position="225"/>
        <end position="247"/>
    </location>
</feature>
<protein>
    <recommendedName>
        <fullName evidence="9">Protein kinase domain-containing protein</fullName>
    </recommendedName>
</protein>
<feature type="compositionally biased region" description="Low complexity" evidence="8">
    <location>
        <begin position="324"/>
        <end position="334"/>
    </location>
</feature>
<dbReference type="PROSITE" id="PS00108">
    <property type="entry name" value="PROTEIN_KINASE_ST"/>
    <property type="match status" value="1"/>
</dbReference>
<comment type="similarity">
    <text evidence="6">Belongs to the protein kinase superfamily. CMGC Ser/Thr protein kinase family. Lammer subfamily.</text>
</comment>
<dbReference type="STRING" id="947166.A0A1D1W1M8"/>
<gene>
    <name evidence="10" type="primary">RvY_17049-1</name>
    <name evidence="10" type="synonym">RvY_17049.1</name>
    <name evidence="10" type="ORF">RvY_17049</name>
</gene>
<evidence type="ECO:0000313" key="11">
    <source>
        <dbReference type="Proteomes" id="UP000186922"/>
    </source>
</evidence>
<dbReference type="GO" id="GO:0043484">
    <property type="term" value="P:regulation of RNA splicing"/>
    <property type="evidence" value="ECO:0007669"/>
    <property type="project" value="TreeGrafter"/>
</dbReference>
<feature type="region of interest" description="Disordered" evidence="8">
    <location>
        <begin position="225"/>
        <end position="266"/>
    </location>
</feature>
<feature type="domain" description="Protein kinase" evidence="9">
    <location>
        <begin position="760"/>
        <end position="1099"/>
    </location>
</feature>
<feature type="compositionally biased region" description="Low complexity" evidence="8">
    <location>
        <begin position="395"/>
        <end position="408"/>
    </location>
</feature>
<dbReference type="GO" id="GO:0004674">
    <property type="term" value="F:protein serine/threonine kinase activity"/>
    <property type="evidence" value="ECO:0007669"/>
    <property type="project" value="UniProtKB-KW"/>
</dbReference>
<organism evidence="10 11">
    <name type="scientific">Ramazzottius varieornatus</name>
    <name type="common">Water bear</name>
    <name type="synonym">Tardigrade</name>
    <dbReference type="NCBI Taxonomy" id="947166"/>
    <lineage>
        <taxon>Eukaryota</taxon>
        <taxon>Metazoa</taxon>
        <taxon>Ecdysozoa</taxon>
        <taxon>Tardigrada</taxon>
        <taxon>Eutardigrada</taxon>
        <taxon>Parachela</taxon>
        <taxon>Hypsibioidea</taxon>
        <taxon>Ramazzottiidae</taxon>
        <taxon>Ramazzottius</taxon>
    </lineage>
</organism>
<evidence type="ECO:0000256" key="4">
    <source>
        <dbReference type="ARBA" id="ARBA00022777"/>
    </source>
</evidence>
<dbReference type="InterPro" id="IPR017441">
    <property type="entry name" value="Protein_kinase_ATP_BS"/>
</dbReference>
<evidence type="ECO:0000256" key="6">
    <source>
        <dbReference type="ARBA" id="ARBA00037966"/>
    </source>
</evidence>
<keyword evidence="4" id="KW-0418">Kinase</keyword>
<name>A0A1D1W1M8_RAMVA</name>
<dbReference type="PANTHER" id="PTHR45646">
    <property type="entry name" value="SERINE/THREONINE-PROTEIN KINASE DOA-RELATED"/>
    <property type="match status" value="1"/>
</dbReference>
<dbReference type="InterPro" id="IPR051175">
    <property type="entry name" value="CLK_kinases"/>
</dbReference>
<feature type="compositionally biased region" description="Basic and acidic residues" evidence="8">
    <location>
        <begin position="561"/>
        <end position="580"/>
    </location>
</feature>
<evidence type="ECO:0000256" key="3">
    <source>
        <dbReference type="ARBA" id="ARBA00022741"/>
    </source>
</evidence>
<dbReference type="Pfam" id="PF00069">
    <property type="entry name" value="Pkinase"/>
    <property type="match status" value="1"/>
</dbReference>
<feature type="region of interest" description="Disordered" evidence="8">
    <location>
        <begin position="1109"/>
        <end position="1129"/>
    </location>
</feature>
<proteinExistence type="inferred from homology"/>
<keyword evidence="2" id="KW-0808">Transferase</keyword>
<feature type="compositionally biased region" description="Low complexity" evidence="8">
    <location>
        <begin position="1111"/>
        <end position="1129"/>
    </location>
</feature>
<feature type="compositionally biased region" description="Polar residues" evidence="8">
    <location>
        <begin position="706"/>
        <end position="721"/>
    </location>
</feature>
<dbReference type="Gene3D" id="3.30.200.20">
    <property type="entry name" value="Phosphorylase Kinase, domain 1"/>
    <property type="match status" value="1"/>
</dbReference>
<feature type="region of interest" description="Disordered" evidence="8">
    <location>
        <begin position="395"/>
        <end position="435"/>
    </location>
</feature>
<sequence length="1129" mass="125094">MMSTRTEKKVLQRSYSSTSFPANYLTANQQPSDFHISSSTHQHRIGSNHNFSNPYQSYHAVDPIQALYDDIQQTRLSHAHLTQSRPPPEKQASFRTFHPSWQESIFDSISSVHRYDAPKAHSSQIGEQFASPKKEDRGQTSGSTDWSFGRWEVGSPLTGGTPWRLAPEEKAQLSEDFAKLVADAAEKRRASLPASSIPTPADLWPSAYTSPYLANPAPPLANGFSHSATTASSSPWSSLQSSSSRSSSQRRFVKPADRARRRTLQTYSGLSAPSLYEEAEEGADSLSNFGSSRRNSRNYSSTTTTTTTDSLVSVNLDRYRQTEQRSSTRSRFSEAPQPTMGCVASRAAERPRRPSYSDALYSSRSSSAFPSSSLGVASSDDKSFERFFTTAAARPSLSSDSSVVDPHSTWSEGGLPHQQEERQQLLPSKQSHSFDRHQSLKLLQDIELRRNLHQQDNMASDTSSNKSAYVSPYVRARLKAQEPASQQSTLIAQPSTPQGGNGHNTVSRQDSRHDSSATSKPAAESPSALTSSSRSGKQTAAGKRRRDPRFLSLVDYNAFLPDEKTENDEGARAQQHKEQGRPWATALPATVSSLPLVPVPVSAPRNPKLPYSHSFDVTFPLPHIELTEADQRLPSDQKVAAATLADVPPSSPEAIDSGSSALPLPFVPQDGATLSILFQGSHSPKEDLSLPQPREASHLSLGGRTDGQQLTESTLLPNGHSQRLPFKKSTGNKSSSGGKTVLADGDGHLLYRPGDIVGNYEILGTLGEGTFGKVVRAKASLIADPNTGEEKQKVVALKVIRNVEKYREAAKLEINVLRTLKRKDPTGVYLCVQMLDFFDHYGHICIAFDMLGKSVFDFLKENGYSPFPMEQVRYIIYQLCHAVSFLHGCQLTHTDLKPENMLFVRDEYDLVANPSKGKRNSAEVLRGTYSSGSPVLRRVKDASIQLIDFGSATFDDEHHSTVISTRHYRAPEVILELGWSQPCDVWSIGCILFELFTGVTLFQTHDNLEHLAMMERILGPLPHRMCKRTRTPFYVDGKLDWDSRSADALYVRDNCKPLMRYVNVTQEDERHLFDLISRMLEYEPSARIKVQDALLHPFFDKIEASKKVNPAQARRSSSSQEATSQNSRL</sequence>
<feature type="region of interest" description="Disordered" evidence="8">
    <location>
        <begin position="285"/>
        <end position="378"/>
    </location>
</feature>
<dbReference type="InterPro" id="IPR008271">
    <property type="entry name" value="Ser/Thr_kinase_AS"/>
</dbReference>
<feature type="binding site" evidence="7">
    <location>
        <position position="798"/>
    </location>
    <ligand>
        <name>ATP</name>
        <dbReference type="ChEBI" id="CHEBI:30616"/>
    </ligand>
</feature>
<feature type="compositionally biased region" description="Low complexity" evidence="8">
    <location>
        <begin position="285"/>
        <end position="310"/>
    </location>
</feature>
<dbReference type="PROSITE" id="PS00107">
    <property type="entry name" value="PROTEIN_KINASE_ATP"/>
    <property type="match status" value="1"/>
</dbReference>
<dbReference type="EMBL" id="BDGG01000014">
    <property type="protein sequence ID" value="GAV07176.1"/>
    <property type="molecule type" value="Genomic_DNA"/>
</dbReference>
<feature type="region of interest" description="Disordered" evidence="8">
    <location>
        <begin position="683"/>
        <end position="744"/>
    </location>
</feature>
<evidence type="ECO:0000256" key="2">
    <source>
        <dbReference type="ARBA" id="ARBA00022679"/>
    </source>
</evidence>
<dbReference type="OrthoDB" id="283111at2759"/>
<feature type="compositionally biased region" description="Low complexity" evidence="8">
    <location>
        <begin position="727"/>
        <end position="740"/>
    </location>
</feature>
<feature type="compositionally biased region" description="Polar residues" evidence="8">
    <location>
        <begin position="483"/>
        <end position="508"/>
    </location>
</feature>
<accession>A0A1D1W1M8</accession>
<evidence type="ECO:0000256" key="7">
    <source>
        <dbReference type="PROSITE-ProRule" id="PRU10141"/>
    </source>
</evidence>
<evidence type="ECO:0000256" key="1">
    <source>
        <dbReference type="ARBA" id="ARBA00022527"/>
    </source>
</evidence>
<dbReference type="PROSITE" id="PS50011">
    <property type="entry name" value="PROTEIN_KINASE_DOM"/>
    <property type="match status" value="1"/>
</dbReference>
<feature type="region of interest" description="Disordered" evidence="8">
    <location>
        <begin position="479"/>
        <end position="548"/>
    </location>
</feature>
<dbReference type="GO" id="GO:0005634">
    <property type="term" value="C:nucleus"/>
    <property type="evidence" value="ECO:0007669"/>
    <property type="project" value="TreeGrafter"/>
</dbReference>
<feature type="compositionally biased region" description="Low complexity" evidence="8">
    <location>
        <begin position="354"/>
        <end position="378"/>
    </location>
</feature>
<keyword evidence="1" id="KW-0723">Serine/threonine-protein kinase</keyword>
<dbReference type="Gene3D" id="1.10.510.10">
    <property type="entry name" value="Transferase(Phosphotransferase) domain 1"/>
    <property type="match status" value="1"/>
</dbReference>
<feature type="region of interest" description="Disordered" evidence="8">
    <location>
        <begin position="117"/>
        <end position="164"/>
    </location>
</feature>
<dbReference type="AlphaFoldDB" id="A0A1D1W1M8"/>
<dbReference type="CDD" id="cd14134">
    <property type="entry name" value="PKc_CLK"/>
    <property type="match status" value="1"/>
</dbReference>
<keyword evidence="5 7" id="KW-0067">ATP-binding</keyword>
<dbReference type="InterPro" id="IPR000719">
    <property type="entry name" value="Prot_kinase_dom"/>
</dbReference>
<feature type="compositionally biased region" description="Polar residues" evidence="8">
    <location>
        <begin position="527"/>
        <end position="538"/>
    </location>
</feature>
<dbReference type="Proteomes" id="UP000186922">
    <property type="component" value="Unassembled WGS sequence"/>
</dbReference>
<keyword evidence="3 7" id="KW-0547">Nucleotide-binding</keyword>
<evidence type="ECO:0000256" key="8">
    <source>
        <dbReference type="SAM" id="MobiDB-lite"/>
    </source>
</evidence>
<dbReference type="PANTHER" id="PTHR45646:SF11">
    <property type="entry name" value="SERINE_THREONINE-PROTEIN KINASE DOA"/>
    <property type="match status" value="1"/>
</dbReference>